<evidence type="ECO:0000313" key="4">
    <source>
        <dbReference type="Proteomes" id="UP000002051"/>
    </source>
</evidence>
<protein>
    <submittedName>
        <fullName evidence="2">Transmembrane protein, putative</fullName>
    </submittedName>
</protein>
<evidence type="ECO:0000313" key="2">
    <source>
        <dbReference type="EMBL" id="KEH30734.1"/>
    </source>
</evidence>
<dbReference type="EMBL" id="CM001220">
    <property type="protein sequence ID" value="KEH30734.1"/>
    <property type="molecule type" value="Genomic_DNA"/>
</dbReference>
<evidence type="ECO:0000256" key="1">
    <source>
        <dbReference type="SAM" id="Phobius"/>
    </source>
</evidence>
<proteinExistence type="predicted"/>
<reference evidence="2 4" key="2">
    <citation type="journal article" date="2014" name="BMC Genomics">
        <title>An improved genome release (version Mt4.0) for the model legume Medicago truncatula.</title>
        <authorList>
            <person name="Tang H."/>
            <person name="Krishnakumar V."/>
            <person name="Bidwell S."/>
            <person name="Rosen B."/>
            <person name="Chan A."/>
            <person name="Zhou S."/>
            <person name="Gentzbittel L."/>
            <person name="Childs K.L."/>
            <person name="Yandell M."/>
            <person name="Gundlach H."/>
            <person name="Mayer K.F."/>
            <person name="Schwartz D.C."/>
            <person name="Town C.D."/>
        </authorList>
    </citation>
    <scope>GENOME REANNOTATION</scope>
    <source>
        <strain evidence="2">A17</strain>
        <strain evidence="3 4">cv. Jemalong A17</strain>
    </source>
</reference>
<evidence type="ECO:0000313" key="3">
    <source>
        <dbReference type="EnsemblPlants" id="KEH30734"/>
    </source>
</evidence>
<keyword evidence="1" id="KW-1133">Transmembrane helix</keyword>
<sequence length="151" mass="16523">MAFHGNWFWDARSAIYAIHDIGGFAVYLICVGVATCFCDEVVWRYLVVVMRGGEAMVVVGMRGGGEAGWWCLGSFGGCVPVVMSLFLLMCSSFAPPLIMSSVLLIMCWFPVGRLLLLRDRESWIGGREVVEAACSFVFASVEVFVLGGDVF</sequence>
<reference evidence="3" key="3">
    <citation type="submission" date="2015-04" db="UniProtKB">
        <authorList>
            <consortium name="EnsemblPlants"/>
        </authorList>
    </citation>
    <scope>IDENTIFICATION</scope>
    <source>
        <strain evidence="3">cv. Jemalong A17</strain>
    </source>
</reference>
<feature type="transmembrane region" description="Helical" evidence="1">
    <location>
        <begin position="93"/>
        <end position="117"/>
    </location>
</feature>
<dbReference type="HOGENOM" id="CLU_1734199_0_0_1"/>
<keyword evidence="1" id="KW-0472">Membrane</keyword>
<accession>A0A072ULS6</accession>
<feature type="transmembrane region" description="Helical" evidence="1">
    <location>
        <begin position="24"/>
        <end position="46"/>
    </location>
</feature>
<organism evidence="2 4">
    <name type="scientific">Medicago truncatula</name>
    <name type="common">Barrel medic</name>
    <name type="synonym">Medicago tribuloides</name>
    <dbReference type="NCBI Taxonomy" id="3880"/>
    <lineage>
        <taxon>Eukaryota</taxon>
        <taxon>Viridiplantae</taxon>
        <taxon>Streptophyta</taxon>
        <taxon>Embryophyta</taxon>
        <taxon>Tracheophyta</taxon>
        <taxon>Spermatophyta</taxon>
        <taxon>Magnoliopsida</taxon>
        <taxon>eudicotyledons</taxon>
        <taxon>Gunneridae</taxon>
        <taxon>Pentapetalae</taxon>
        <taxon>rosids</taxon>
        <taxon>fabids</taxon>
        <taxon>Fabales</taxon>
        <taxon>Fabaceae</taxon>
        <taxon>Papilionoideae</taxon>
        <taxon>50 kb inversion clade</taxon>
        <taxon>NPAAA clade</taxon>
        <taxon>Hologalegina</taxon>
        <taxon>IRL clade</taxon>
        <taxon>Trifolieae</taxon>
        <taxon>Medicago</taxon>
    </lineage>
</organism>
<keyword evidence="1 2" id="KW-0812">Transmembrane</keyword>
<feature type="transmembrane region" description="Helical" evidence="1">
    <location>
        <begin position="67"/>
        <end position="87"/>
    </location>
</feature>
<reference evidence="2 4" key="1">
    <citation type="journal article" date="2011" name="Nature">
        <title>The Medicago genome provides insight into the evolution of rhizobial symbioses.</title>
        <authorList>
            <person name="Young N.D."/>
            <person name="Debelle F."/>
            <person name="Oldroyd G.E."/>
            <person name="Geurts R."/>
            <person name="Cannon S.B."/>
            <person name="Udvardi M.K."/>
            <person name="Benedito V.A."/>
            <person name="Mayer K.F."/>
            <person name="Gouzy J."/>
            <person name="Schoof H."/>
            <person name="Van de Peer Y."/>
            <person name="Proost S."/>
            <person name="Cook D.R."/>
            <person name="Meyers B.C."/>
            <person name="Spannagl M."/>
            <person name="Cheung F."/>
            <person name="De Mita S."/>
            <person name="Krishnakumar V."/>
            <person name="Gundlach H."/>
            <person name="Zhou S."/>
            <person name="Mudge J."/>
            <person name="Bharti A.K."/>
            <person name="Murray J.D."/>
            <person name="Naoumkina M.A."/>
            <person name="Rosen B."/>
            <person name="Silverstein K.A."/>
            <person name="Tang H."/>
            <person name="Rombauts S."/>
            <person name="Zhao P.X."/>
            <person name="Zhou P."/>
            <person name="Barbe V."/>
            <person name="Bardou P."/>
            <person name="Bechner M."/>
            <person name="Bellec A."/>
            <person name="Berger A."/>
            <person name="Berges H."/>
            <person name="Bidwell S."/>
            <person name="Bisseling T."/>
            <person name="Choisne N."/>
            <person name="Couloux A."/>
            <person name="Denny R."/>
            <person name="Deshpande S."/>
            <person name="Dai X."/>
            <person name="Doyle J.J."/>
            <person name="Dudez A.M."/>
            <person name="Farmer A.D."/>
            <person name="Fouteau S."/>
            <person name="Franken C."/>
            <person name="Gibelin C."/>
            <person name="Gish J."/>
            <person name="Goldstein S."/>
            <person name="Gonzalez A.J."/>
            <person name="Green P.J."/>
            <person name="Hallab A."/>
            <person name="Hartog M."/>
            <person name="Hua A."/>
            <person name="Humphray S.J."/>
            <person name="Jeong D.H."/>
            <person name="Jing Y."/>
            <person name="Jocker A."/>
            <person name="Kenton S.M."/>
            <person name="Kim D.J."/>
            <person name="Klee K."/>
            <person name="Lai H."/>
            <person name="Lang C."/>
            <person name="Lin S."/>
            <person name="Macmil S.L."/>
            <person name="Magdelenat G."/>
            <person name="Matthews L."/>
            <person name="McCorrison J."/>
            <person name="Monaghan E.L."/>
            <person name="Mun J.H."/>
            <person name="Najar F.Z."/>
            <person name="Nicholson C."/>
            <person name="Noirot C."/>
            <person name="O'Bleness M."/>
            <person name="Paule C.R."/>
            <person name="Poulain J."/>
            <person name="Prion F."/>
            <person name="Qin B."/>
            <person name="Qu C."/>
            <person name="Retzel E.F."/>
            <person name="Riddle C."/>
            <person name="Sallet E."/>
            <person name="Samain S."/>
            <person name="Samson N."/>
            <person name="Sanders I."/>
            <person name="Saurat O."/>
            <person name="Scarpelli C."/>
            <person name="Schiex T."/>
            <person name="Segurens B."/>
            <person name="Severin A.J."/>
            <person name="Sherrier D.J."/>
            <person name="Shi R."/>
            <person name="Sims S."/>
            <person name="Singer S.R."/>
            <person name="Sinharoy S."/>
            <person name="Sterck L."/>
            <person name="Viollet A."/>
            <person name="Wang B.B."/>
            <person name="Wang K."/>
            <person name="Wang M."/>
            <person name="Wang X."/>
            <person name="Warfsmann J."/>
            <person name="Weissenbach J."/>
            <person name="White D.D."/>
            <person name="White J.D."/>
            <person name="Wiley G.B."/>
            <person name="Wincker P."/>
            <person name="Xing Y."/>
            <person name="Yang L."/>
            <person name="Yao Z."/>
            <person name="Ying F."/>
            <person name="Zhai J."/>
            <person name="Zhou L."/>
            <person name="Zuber A."/>
            <person name="Denarie J."/>
            <person name="Dixon R.A."/>
            <person name="May G.D."/>
            <person name="Schwartz D.C."/>
            <person name="Rogers J."/>
            <person name="Quetier F."/>
            <person name="Town C.D."/>
            <person name="Roe B.A."/>
        </authorList>
    </citation>
    <scope>NUCLEOTIDE SEQUENCE [LARGE SCALE GENOMIC DNA]</scope>
    <source>
        <strain evidence="2">A17</strain>
        <strain evidence="3 4">cv. Jemalong A17</strain>
    </source>
</reference>
<name>A0A072ULS6_MEDTR</name>
<dbReference type="AlphaFoldDB" id="A0A072ULS6"/>
<dbReference type="Proteomes" id="UP000002051">
    <property type="component" value="Chromosome 4"/>
</dbReference>
<gene>
    <name evidence="2" type="ordered locus">MTR_4g080105</name>
</gene>
<keyword evidence="4" id="KW-1185">Reference proteome</keyword>
<dbReference type="EnsemblPlants" id="KEH30734">
    <property type="protein sequence ID" value="KEH30734"/>
    <property type="gene ID" value="MTR_4g080105"/>
</dbReference>